<dbReference type="EC" id="3.4.-.-" evidence="8"/>
<reference evidence="9 10" key="1">
    <citation type="submission" date="2019-01" db="EMBL/GenBank/DDBJ databases">
        <title>Sinorhodobacter populi sp. nov. isolated from the symptomatic bark tissue of Populus euramericana canker.</title>
        <authorList>
            <person name="Xu G."/>
        </authorList>
    </citation>
    <scope>NUCLEOTIDE SEQUENCE [LARGE SCALE GENOMIC DNA]</scope>
    <source>
        <strain evidence="9 10">D19-10-3-21</strain>
    </source>
</reference>
<organism evidence="9 10">
    <name type="scientific">Paenirhodobacter populi</name>
    <dbReference type="NCBI Taxonomy" id="2306993"/>
    <lineage>
        <taxon>Bacteria</taxon>
        <taxon>Pseudomonadati</taxon>
        <taxon>Pseudomonadota</taxon>
        <taxon>Alphaproteobacteria</taxon>
        <taxon>Rhodobacterales</taxon>
        <taxon>Rhodobacter group</taxon>
        <taxon>Paenirhodobacter</taxon>
    </lineage>
</organism>
<keyword evidence="2 8" id="KW-0645">Protease</keyword>
<reference evidence="9 10" key="2">
    <citation type="submission" date="2019-01" db="EMBL/GenBank/DDBJ databases">
        <authorList>
            <person name="Li Y."/>
        </authorList>
    </citation>
    <scope>NUCLEOTIDE SEQUENCE [LARGE SCALE GENOMIC DNA]</scope>
    <source>
        <strain evidence="9 10">D19-10-3-21</strain>
    </source>
</reference>
<evidence type="ECO:0000256" key="2">
    <source>
        <dbReference type="ARBA" id="ARBA00022670"/>
    </source>
</evidence>
<evidence type="ECO:0000256" key="3">
    <source>
        <dbReference type="ARBA" id="ARBA00022763"/>
    </source>
</evidence>
<dbReference type="Proteomes" id="UP000285295">
    <property type="component" value="Unassembled WGS sequence"/>
</dbReference>
<evidence type="ECO:0000256" key="6">
    <source>
        <dbReference type="ARBA" id="ARBA00023125"/>
    </source>
</evidence>
<evidence type="ECO:0000256" key="8">
    <source>
        <dbReference type="RuleBase" id="RU364100"/>
    </source>
</evidence>
<dbReference type="PANTHER" id="PTHR13604:SF0">
    <property type="entry name" value="ABASIC SITE PROCESSING PROTEIN HMCES"/>
    <property type="match status" value="1"/>
</dbReference>
<dbReference type="InterPro" id="IPR003738">
    <property type="entry name" value="SRAP"/>
</dbReference>
<keyword evidence="3" id="KW-0227">DNA damage</keyword>
<accession>A0A443KJA2</accession>
<dbReference type="GO" id="GO:0003697">
    <property type="term" value="F:single-stranded DNA binding"/>
    <property type="evidence" value="ECO:0007669"/>
    <property type="project" value="InterPro"/>
</dbReference>
<keyword evidence="4 8" id="KW-0378">Hydrolase</keyword>
<evidence type="ECO:0000256" key="5">
    <source>
        <dbReference type="ARBA" id="ARBA00023124"/>
    </source>
</evidence>
<name>A0A443KJA2_9RHOB</name>
<dbReference type="PANTHER" id="PTHR13604">
    <property type="entry name" value="DC12-RELATED"/>
    <property type="match status" value="1"/>
</dbReference>
<evidence type="ECO:0000256" key="1">
    <source>
        <dbReference type="ARBA" id="ARBA00008136"/>
    </source>
</evidence>
<evidence type="ECO:0000256" key="4">
    <source>
        <dbReference type="ARBA" id="ARBA00022801"/>
    </source>
</evidence>
<keyword evidence="7" id="KW-0456">Lyase</keyword>
<dbReference type="GO" id="GO:0006508">
    <property type="term" value="P:proteolysis"/>
    <property type="evidence" value="ECO:0007669"/>
    <property type="project" value="UniProtKB-KW"/>
</dbReference>
<dbReference type="GO" id="GO:0016829">
    <property type="term" value="F:lyase activity"/>
    <property type="evidence" value="ECO:0007669"/>
    <property type="project" value="UniProtKB-KW"/>
</dbReference>
<sequence length="214" mass="24153">MEEDTAVCNLYNQTKSQEFMRRLFTGMTWRDRAGNLEPGQIYPDQLAPIVRHGEGCLELVRARWGMPTPSAALKTERDPGVTNVRNLGSPHWRRWLGPAHRCLVPVTSFAEPHRPGNTWFGPVQEDTPMFFAGIEVRGWKSVRKVKDGETVDDLFAFLTCSPNAEVGEVHPKAMPVILTTPAEWETWLSSPFEIAKDLQRPLTDGFLKTIPSPI</sequence>
<keyword evidence="5" id="KW-0190">Covalent protein-DNA linkage</keyword>
<dbReference type="GO" id="GO:0106300">
    <property type="term" value="P:protein-DNA covalent cross-linking repair"/>
    <property type="evidence" value="ECO:0007669"/>
    <property type="project" value="InterPro"/>
</dbReference>
<dbReference type="Gene3D" id="3.90.1680.20">
    <property type="match status" value="2"/>
</dbReference>
<dbReference type="GO" id="GO:0008233">
    <property type="term" value="F:peptidase activity"/>
    <property type="evidence" value="ECO:0007669"/>
    <property type="project" value="UniProtKB-KW"/>
</dbReference>
<evidence type="ECO:0000313" key="9">
    <source>
        <dbReference type="EMBL" id="RWR32862.1"/>
    </source>
</evidence>
<dbReference type="EMBL" id="SAUX01000001">
    <property type="protein sequence ID" value="RWR32862.1"/>
    <property type="molecule type" value="Genomic_DNA"/>
</dbReference>
<dbReference type="OrthoDB" id="9782620at2"/>
<dbReference type="InterPro" id="IPR036590">
    <property type="entry name" value="SRAP-like"/>
</dbReference>
<evidence type="ECO:0000256" key="7">
    <source>
        <dbReference type="ARBA" id="ARBA00023239"/>
    </source>
</evidence>
<dbReference type="Pfam" id="PF02586">
    <property type="entry name" value="SRAP"/>
    <property type="match status" value="1"/>
</dbReference>
<gene>
    <name evidence="9" type="ORF">D2T31_00445</name>
</gene>
<proteinExistence type="inferred from homology"/>
<evidence type="ECO:0000313" key="10">
    <source>
        <dbReference type="Proteomes" id="UP000285295"/>
    </source>
</evidence>
<keyword evidence="6" id="KW-0238">DNA-binding</keyword>
<comment type="similarity">
    <text evidence="1 8">Belongs to the SOS response-associated peptidase family.</text>
</comment>
<protein>
    <recommendedName>
        <fullName evidence="8">Abasic site processing protein</fullName>
        <ecNumber evidence="8">3.4.-.-</ecNumber>
    </recommendedName>
</protein>
<comment type="caution">
    <text evidence="9">The sequence shown here is derived from an EMBL/GenBank/DDBJ whole genome shotgun (WGS) entry which is preliminary data.</text>
</comment>
<dbReference type="SUPFAM" id="SSF143081">
    <property type="entry name" value="BB1717-like"/>
    <property type="match status" value="1"/>
</dbReference>
<dbReference type="AlphaFoldDB" id="A0A443KJA2"/>